<dbReference type="AlphaFoldDB" id="A0A4R6DTD0"/>
<organism evidence="2 3">
    <name type="scientific">Azoarcus indigens</name>
    <dbReference type="NCBI Taxonomy" id="29545"/>
    <lineage>
        <taxon>Bacteria</taxon>
        <taxon>Pseudomonadati</taxon>
        <taxon>Pseudomonadota</taxon>
        <taxon>Betaproteobacteria</taxon>
        <taxon>Rhodocyclales</taxon>
        <taxon>Zoogloeaceae</taxon>
        <taxon>Azoarcus</taxon>
    </lineage>
</organism>
<name>A0A4R6DTD0_9RHOO</name>
<dbReference type="OrthoDB" id="320761at2"/>
<dbReference type="InterPro" id="IPR006311">
    <property type="entry name" value="TAT_signal"/>
</dbReference>
<reference evidence="2 3" key="1">
    <citation type="submission" date="2019-03" db="EMBL/GenBank/DDBJ databases">
        <title>Genomic Encyclopedia of Type Strains, Phase IV (KMG-IV): sequencing the most valuable type-strain genomes for metagenomic binning, comparative biology and taxonomic classification.</title>
        <authorList>
            <person name="Goeker M."/>
        </authorList>
    </citation>
    <scope>NUCLEOTIDE SEQUENCE [LARGE SCALE GENOMIC DNA]</scope>
    <source>
        <strain evidence="2 3">DSM 12121</strain>
    </source>
</reference>
<comment type="caution">
    <text evidence="2">The sequence shown here is derived from an EMBL/GenBank/DDBJ whole genome shotgun (WGS) entry which is preliminary data.</text>
</comment>
<gene>
    <name evidence="2" type="ORF">C7389_11740</name>
</gene>
<feature type="chain" id="PRO_5020221969" description="DUF1175 family protein" evidence="1">
    <location>
        <begin position="25"/>
        <end position="224"/>
    </location>
</feature>
<keyword evidence="3" id="KW-1185">Reference proteome</keyword>
<dbReference type="Pfam" id="PF06672">
    <property type="entry name" value="DUF1175"/>
    <property type="match status" value="1"/>
</dbReference>
<evidence type="ECO:0000313" key="3">
    <source>
        <dbReference type="Proteomes" id="UP000295129"/>
    </source>
</evidence>
<dbReference type="EMBL" id="SNVV01000017">
    <property type="protein sequence ID" value="TDN47924.1"/>
    <property type="molecule type" value="Genomic_DNA"/>
</dbReference>
<protein>
    <recommendedName>
        <fullName evidence="4">DUF1175 family protein</fullName>
    </recommendedName>
</protein>
<feature type="signal peptide" evidence="1">
    <location>
        <begin position="1"/>
        <end position="24"/>
    </location>
</feature>
<evidence type="ECO:0008006" key="4">
    <source>
        <dbReference type="Google" id="ProtNLM"/>
    </source>
</evidence>
<dbReference type="PROSITE" id="PS51318">
    <property type="entry name" value="TAT"/>
    <property type="match status" value="1"/>
</dbReference>
<dbReference type="InterPro" id="IPR009558">
    <property type="entry name" value="DUF1175"/>
</dbReference>
<dbReference type="Proteomes" id="UP000295129">
    <property type="component" value="Unassembled WGS sequence"/>
</dbReference>
<sequence length="224" mass="24835">MDSALRRRLLLGGLAALLAAPAQALMPVAPGRAAPPGPRLDADQSRAFRAWVVLIAEEQVRRGPTPRWTHRDCAGLVRFAVAEALAEHDARWRKSMGLNGRLPPETVPAQLRDELRHQWRRPDGSSGAYVNAIGLVQENSRAIGRDLRLARPADLLFFDQGDAQHLMLWTGRRIVYHNGAEPRPGDDGLRAVVPQELLAWNDTRWRPDAANPNFAGIFTLAFLT</sequence>
<evidence type="ECO:0000313" key="2">
    <source>
        <dbReference type="EMBL" id="TDN47924.1"/>
    </source>
</evidence>
<evidence type="ECO:0000256" key="1">
    <source>
        <dbReference type="SAM" id="SignalP"/>
    </source>
</evidence>
<keyword evidence="1" id="KW-0732">Signal</keyword>
<proteinExistence type="predicted"/>
<accession>A0A4R6DTD0</accession>